<accession>A0A135L866</accession>
<evidence type="ECO:0000313" key="1">
    <source>
        <dbReference type="EMBL" id="KXG45145.1"/>
    </source>
</evidence>
<organism evidence="1 2">
    <name type="scientific">Penicillium patulum</name>
    <name type="common">Penicillium griseofulvum</name>
    <dbReference type="NCBI Taxonomy" id="5078"/>
    <lineage>
        <taxon>Eukaryota</taxon>
        <taxon>Fungi</taxon>
        <taxon>Dikarya</taxon>
        <taxon>Ascomycota</taxon>
        <taxon>Pezizomycotina</taxon>
        <taxon>Eurotiomycetes</taxon>
        <taxon>Eurotiomycetidae</taxon>
        <taxon>Eurotiales</taxon>
        <taxon>Aspergillaceae</taxon>
        <taxon>Penicillium</taxon>
    </lineage>
</organism>
<dbReference type="InterPro" id="IPR036397">
    <property type="entry name" value="RNaseH_sf"/>
</dbReference>
<dbReference type="Gene3D" id="3.30.420.10">
    <property type="entry name" value="Ribonuclease H-like superfamily/Ribonuclease H"/>
    <property type="match status" value="1"/>
</dbReference>
<dbReference type="RefSeq" id="XP_040643681.1">
    <property type="nucleotide sequence ID" value="XM_040797289.1"/>
</dbReference>
<dbReference type="AlphaFoldDB" id="A0A135L866"/>
<name>A0A135L866_PENPA</name>
<gene>
    <name evidence="1" type="ORF">PGRI_095760</name>
</gene>
<dbReference type="Proteomes" id="UP000070168">
    <property type="component" value="Unassembled WGS sequence"/>
</dbReference>
<evidence type="ECO:0008006" key="3">
    <source>
        <dbReference type="Google" id="ProtNLM"/>
    </source>
</evidence>
<proteinExistence type="predicted"/>
<evidence type="ECO:0000313" key="2">
    <source>
        <dbReference type="Proteomes" id="UP000070168"/>
    </source>
</evidence>
<dbReference type="STRING" id="5078.A0A135L866"/>
<dbReference type="EMBL" id="LHQR01000073">
    <property type="protein sequence ID" value="KXG45145.1"/>
    <property type="molecule type" value="Genomic_DNA"/>
</dbReference>
<comment type="caution">
    <text evidence="1">The sequence shown here is derived from an EMBL/GenBank/DDBJ whole genome shotgun (WGS) entry which is preliminary data.</text>
</comment>
<reference evidence="1 2" key="1">
    <citation type="journal article" date="2016" name="BMC Genomics">
        <title>Genome sequencing and secondary metabolism of the postharvest pathogen Penicillium griseofulvum.</title>
        <authorList>
            <person name="Banani H."/>
            <person name="Marcet-Houben M."/>
            <person name="Ballester A.R."/>
            <person name="Abbruscato P."/>
            <person name="Gonzalez-Candelas L."/>
            <person name="Gabaldon T."/>
            <person name="Spadaro D."/>
        </authorList>
    </citation>
    <scope>NUCLEOTIDE SEQUENCE [LARGE SCALE GENOMIC DNA]</scope>
    <source>
        <strain evidence="1 2">PG3</strain>
    </source>
</reference>
<keyword evidence="2" id="KW-1185">Reference proteome</keyword>
<sequence>MLKGNTARLDDQDTVYAAKLKGILLGLRHIKDDLVRELVAIARAPARKVTIFTDNQAAIQACVDPRPSSGQQILRIIVM</sequence>
<protein>
    <recommendedName>
        <fullName evidence="3">RNase H type-1 domain-containing protein</fullName>
    </recommendedName>
</protein>
<dbReference type="GO" id="GO:0003676">
    <property type="term" value="F:nucleic acid binding"/>
    <property type="evidence" value="ECO:0007669"/>
    <property type="project" value="InterPro"/>
</dbReference>
<dbReference type="GeneID" id="63712589"/>
<dbReference type="OrthoDB" id="4368687at2759"/>